<comment type="similarity">
    <text evidence="2 14 17">Belongs to the TonB-dependent receptor family.</text>
</comment>
<keyword evidence="7 18" id="KW-0732">Signal</keyword>
<keyword evidence="13 14" id="KW-0998">Cell outer membrane</keyword>
<dbReference type="InterPro" id="IPR010105">
    <property type="entry name" value="TonB_sidphr_rcpt"/>
</dbReference>
<feature type="domain" description="TonB-dependent receptor plug" evidence="20">
    <location>
        <begin position="83"/>
        <end position="183"/>
    </location>
</feature>
<dbReference type="InterPro" id="IPR039426">
    <property type="entry name" value="TonB-dep_rcpt-like"/>
</dbReference>
<dbReference type="PANTHER" id="PTHR32552">
    <property type="entry name" value="FERRICHROME IRON RECEPTOR-RELATED"/>
    <property type="match status" value="1"/>
</dbReference>
<proteinExistence type="inferred from homology"/>
<evidence type="ECO:0000256" key="10">
    <source>
        <dbReference type="ARBA" id="ARBA00023077"/>
    </source>
</evidence>
<dbReference type="InterPro" id="IPR012910">
    <property type="entry name" value="Plug_dom"/>
</dbReference>
<dbReference type="InterPro" id="IPR036942">
    <property type="entry name" value="Beta-barrel_TonB_sf"/>
</dbReference>
<dbReference type="InterPro" id="IPR000531">
    <property type="entry name" value="Beta-barrel_TonB"/>
</dbReference>
<evidence type="ECO:0000259" key="20">
    <source>
        <dbReference type="Pfam" id="PF07715"/>
    </source>
</evidence>
<dbReference type="Pfam" id="PF07715">
    <property type="entry name" value="Plug"/>
    <property type="match status" value="1"/>
</dbReference>
<dbReference type="OrthoDB" id="9760333at2"/>
<evidence type="ECO:0000256" key="15">
    <source>
        <dbReference type="PROSITE-ProRule" id="PRU10143"/>
    </source>
</evidence>
<protein>
    <submittedName>
        <fullName evidence="21">TonB-dependent siderophore receptor</fullName>
    </submittedName>
</protein>
<evidence type="ECO:0000256" key="18">
    <source>
        <dbReference type="SAM" id="SignalP"/>
    </source>
</evidence>
<dbReference type="InterPro" id="IPR037066">
    <property type="entry name" value="Plug_dom_sf"/>
</dbReference>
<evidence type="ECO:0000256" key="16">
    <source>
        <dbReference type="PROSITE-ProRule" id="PRU10144"/>
    </source>
</evidence>
<keyword evidence="8" id="KW-0408">Iron</keyword>
<keyword evidence="11 14" id="KW-0472">Membrane</keyword>
<comment type="subcellular location">
    <subcellularLocation>
        <location evidence="1 14">Cell outer membrane</location>
        <topology evidence="1 14">Multi-pass membrane protein</topology>
    </subcellularLocation>
</comment>
<evidence type="ECO:0000256" key="12">
    <source>
        <dbReference type="ARBA" id="ARBA00023170"/>
    </source>
</evidence>
<keyword evidence="4 14" id="KW-1134">Transmembrane beta strand</keyword>
<reference evidence="21" key="1">
    <citation type="submission" date="2014-08" db="EMBL/GenBank/DDBJ databases">
        <title>Draft genome sequences of Sphingobium herbicidovorans.</title>
        <authorList>
            <person name="Gan H.M."/>
            <person name="Gan H.Y."/>
            <person name="Savka M.A."/>
        </authorList>
    </citation>
    <scope>NUCLEOTIDE SEQUENCE [LARGE SCALE GENOMIC DNA]</scope>
    <source>
        <strain evidence="21">NBRC 16415</strain>
    </source>
</reference>
<feature type="signal peptide" evidence="18">
    <location>
        <begin position="1"/>
        <end position="45"/>
    </location>
</feature>
<dbReference type="GO" id="GO:0015891">
    <property type="term" value="P:siderophore transport"/>
    <property type="evidence" value="ECO:0007669"/>
    <property type="project" value="InterPro"/>
</dbReference>
<dbReference type="NCBIfam" id="TIGR01783">
    <property type="entry name" value="TonB-siderophor"/>
    <property type="match status" value="1"/>
</dbReference>
<evidence type="ECO:0000256" key="8">
    <source>
        <dbReference type="ARBA" id="ARBA00023004"/>
    </source>
</evidence>
<dbReference type="Pfam" id="PF00593">
    <property type="entry name" value="TonB_dep_Rec_b-barrel"/>
    <property type="match status" value="1"/>
</dbReference>
<dbReference type="InterPro" id="IPR010916">
    <property type="entry name" value="TonB_box_CS"/>
</dbReference>
<dbReference type="PROSITE" id="PS52016">
    <property type="entry name" value="TONB_DEPENDENT_REC_3"/>
    <property type="match status" value="1"/>
</dbReference>
<dbReference type="Gene3D" id="2.40.170.20">
    <property type="entry name" value="TonB-dependent receptor, beta-barrel domain"/>
    <property type="match status" value="1"/>
</dbReference>
<evidence type="ECO:0000256" key="9">
    <source>
        <dbReference type="ARBA" id="ARBA00023065"/>
    </source>
</evidence>
<keyword evidence="9" id="KW-0406">Ion transport</keyword>
<name>A0A086P699_SPHHM</name>
<dbReference type="STRING" id="76947.GCA_002080435_03267"/>
<feature type="chain" id="PRO_5001812983" evidence="18">
    <location>
        <begin position="46"/>
        <end position="724"/>
    </location>
</feature>
<dbReference type="eggNOG" id="COG4774">
    <property type="taxonomic scope" value="Bacteria"/>
</dbReference>
<keyword evidence="5" id="KW-0410">Iron transport</keyword>
<keyword evidence="3 14" id="KW-0813">Transport</keyword>
<evidence type="ECO:0000256" key="6">
    <source>
        <dbReference type="ARBA" id="ARBA00022692"/>
    </source>
</evidence>
<comment type="caution">
    <text evidence="21">The sequence shown here is derived from an EMBL/GenBank/DDBJ whole genome shotgun (WGS) entry which is preliminary data.</text>
</comment>
<evidence type="ECO:0000256" key="17">
    <source>
        <dbReference type="RuleBase" id="RU003357"/>
    </source>
</evidence>
<evidence type="ECO:0000256" key="5">
    <source>
        <dbReference type="ARBA" id="ARBA00022496"/>
    </source>
</evidence>
<dbReference type="PATRIC" id="fig|1219045.3.peg.3370"/>
<organism evidence="21 22">
    <name type="scientific">Sphingobium herbicidovorans (strain ATCC 700291 / DSM 11019 / CCUG 56400 / KCTC 2939 / LMG 18315 / NBRC 16415 / MH)</name>
    <name type="common">Sphingomonas herbicidovorans</name>
    <dbReference type="NCBI Taxonomy" id="1219045"/>
    <lineage>
        <taxon>Bacteria</taxon>
        <taxon>Pseudomonadati</taxon>
        <taxon>Pseudomonadota</taxon>
        <taxon>Alphaproteobacteria</taxon>
        <taxon>Sphingomonadales</taxon>
        <taxon>Sphingomonadaceae</taxon>
        <taxon>Sphingobium</taxon>
    </lineage>
</organism>
<keyword evidence="12 21" id="KW-0675">Receptor</keyword>
<dbReference type="SUPFAM" id="SSF56935">
    <property type="entry name" value="Porins"/>
    <property type="match status" value="1"/>
</dbReference>
<dbReference type="AlphaFoldDB" id="A0A086P699"/>
<dbReference type="GO" id="GO:0009279">
    <property type="term" value="C:cell outer membrane"/>
    <property type="evidence" value="ECO:0007669"/>
    <property type="project" value="UniProtKB-SubCell"/>
</dbReference>
<dbReference type="Proteomes" id="UP000024284">
    <property type="component" value="Unassembled WGS sequence"/>
</dbReference>
<dbReference type="Gene3D" id="2.170.130.10">
    <property type="entry name" value="TonB-dependent receptor, plug domain"/>
    <property type="match status" value="1"/>
</dbReference>
<feature type="short sequence motif" description="TonB C-terminal box" evidence="16">
    <location>
        <begin position="707"/>
        <end position="724"/>
    </location>
</feature>
<dbReference type="CDD" id="cd01347">
    <property type="entry name" value="ligand_gated_channel"/>
    <property type="match status" value="1"/>
</dbReference>
<keyword evidence="22" id="KW-1185">Reference proteome</keyword>
<sequence>MPTTEMAAAFKIGERNLHHMTLSARRLLPAGASILALALAMPVQAADEAPADAESIVVTAQKAGVLQLAQPAEASSRLGLTPMQTPASVDVITKEMIRSLGDRTVVAAASRAPGIINNTSAFGFSLSSRGFTGYTSVMQLYDGMRVYTTTTQTFPADPWMAERVEVLRGAASVLYGEGGIGGAINVVRKRPNTERMEGEVRLSGGSFDTYAAAGGVGGPISDQLSYRIDASYNRSGGWMDRGRSRSLALSAALRYQPADNLALTLSHDRADTDPTIWYGTPLRDGKLVREIARKNYNIADRSLRFDDAWTQAKIEWKPSDELTITNVTYYLTGFKHWRNAESYAWTGDQIRRSSYLEIFYDTKQVGNRTNAVYQHKLFGLDHRFSLGGEYNVGRLERADSSPNSQSDLIDPYDYQPGVFLDGAFGTRYKYHTDVEQFALFGESRLSFTDSLSLVTGLRHDRPLTKRHDALDPTMDYRATYPSTSWRAGLVYQPVESLSLYAQYSAAADPVTALLTASLAQTDFDLSTGKQWEAGVKTTFLGGRGEFTLSGYRIVKKKILTRSANDPTLSVQVGQQSSHGVEASFGLALTKQLSILANGTILKAKYDDFTELVGTDLLSRDGNTPIGVAEKAANLWLSWGPIDPLHFDAGLRHVGERYSDAANRRRIPAYTLVDASARYDIGKKTSLTLNLRNLFDKLYVQNSYSTSQWVLGEPRSVALTFDQRF</sequence>
<dbReference type="GO" id="GO:0038023">
    <property type="term" value="F:signaling receptor activity"/>
    <property type="evidence" value="ECO:0007669"/>
    <property type="project" value="InterPro"/>
</dbReference>
<evidence type="ECO:0000256" key="11">
    <source>
        <dbReference type="ARBA" id="ARBA00023136"/>
    </source>
</evidence>
<evidence type="ECO:0000256" key="3">
    <source>
        <dbReference type="ARBA" id="ARBA00022448"/>
    </source>
</evidence>
<dbReference type="GO" id="GO:0015344">
    <property type="term" value="F:siderophore uptake transmembrane transporter activity"/>
    <property type="evidence" value="ECO:0007669"/>
    <property type="project" value="TreeGrafter"/>
</dbReference>
<dbReference type="PROSITE" id="PS00430">
    <property type="entry name" value="TONB_DEPENDENT_REC_1"/>
    <property type="match status" value="1"/>
</dbReference>
<keyword evidence="6 14" id="KW-0812">Transmembrane</keyword>
<evidence type="ECO:0000313" key="21">
    <source>
        <dbReference type="EMBL" id="KFG88917.1"/>
    </source>
</evidence>
<evidence type="ECO:0000259" key="19">
    <source>
        <dbReference type="Pfam" id="PF00593"/>
    </source>
</evidence>
<dbReference type="PANTHER" id="PTHR32552:SF84">
    <property type="entry name" value="TONB-DEPENDENT RECEPTOR-RELATED"/>
    <property type="match status" value="1"/>
</dbReference>
<dbReference type="InterPro" id="IPR010917">
    <property type="entry name" value="TonB_rcpt_CS"/>
</dbReference>
<feature type="domain" description="TonB-dependent receptor-like beta-barrel" evidence="19">
    <location>
        <begin position="248"/>
        <end position="693"/>
    </location>
</feature>
<evidence type="ECO:0000256" key="1">
    <source>
        <dbReference type="ARBA" id="ARBA00004571"/>
    </source>
</evidence>
<dbReference type="EMBL" id="JFZA02000045">
    <property type="protein sequence ID" value="KFG88917.1"/>
    <property type="molecule type" value="Genomic_DNA"/>
</dbReference>
<evidence type="ECO:0000256" key="4">
    <source>
        <dbReference type="ARBA" id="ARBA00022452"/>
    </source>
</evidence>
<evidence type="ECO:0000256" key="7">
    <source>
        <dbReference type="ARBA" id="ARBA00022729"/>
    </source>
</evidence>
<evidence type="ECO:0000256" key="13">
    <source>
        <dbReference type="ARBA" id="ARBA00023237"/>
    </source>
</evidence>
<evidence type="ECO:0000313" key="22">
    <source>
        <dbReference type="Proteomes" id="UP000024284"/>
    </source>
</evidence>
<evidence type="ECO:0000256" key="2">
    <source>
        <dbReference type="ARBA" id="ARBA00009810"/>
    </source>
</evidence>
<accession>A0A086P699</accession>
<keyword evidence="10 15" id="KW-0798">TonB box</keyword>
<dbReference type="PROSITE" id="PS01156">
    <property type="entry name" value="TONB_DEPENDENT_REC_2"/>
    <property type="match status" value="1"/>
</dbReference>
<feature type="short sequence motif" description="TonB box" evidence="15">
    <location>
        <begin position="55"/>
        <end position="61"/>
    </location>
</feature>
<gene>
    <name evidence="21" type="ORF">BV98_003317</name>
</gene>
<evidence type="ECO:0000256" key="14">
    <source>
        <dbReference type="PROSITE-ProRule" id="PRU01360"/>
    </source>
</evidence>